<dbReference type="SUPFAM" id="SSF82171">
    <property type="entry name" value="DPP6 N-terminal domain-like"/>
    <property type="match status" value="1"/>
</dbReference>
<feature type="domain" description="AAA+ ATPase" evidence="3">
    <location>
        <begin position="333"/>
        <end position="487"/>
    </location>
</feature>
<dbReference type="SUPFAM" id="SSF50978">
    <property type="entry name" value="WD40 repeat-like"/>
    <property type="match status" value="1"/>
</dbReference>
<dbReference type="Gene3D" id="1.25.40.370">
    <property type="match status" value="1"/>
</dbReference>
<proteinExistence type="predicted"/>
<accession>A0A2N5H9Y8</accession>
<sequence length="1484" mass="172169">MPRSSKIFRLFISSTFTDLVEERKALQNRVFPELDKLCQRYGAKFQAIDLRWGVSKEAQLDHKTLDICLQEIKRSKELSPRPNFLVLLGNRYGWRPIPNKIEREEFEWILAFHQNDEVLRKWYQLDLNSVPASYYLQPRTDEYIDTELWNPVEDHLRYLFDQALPLLTISSEEKAKYRLSATEHEIREGAFKQEDAGDHVFAFFRELENVPTDTRKADFIDLLPDGTIHEHSRKQIENLKNDLRTFLPEENIKQYSAAWIDNNVDPLYIEDFCKDVLSKLSQVIERECRNMEEIRFVDKEKEAHRLFAKSRTDHFIGREKLFREVFKDLTSNIRHPLIVTGESGSGKTAFAAELSQRLLLQLPASKVISRFIGASAFGLHALELMQSILLELAPDETESILQYQELDAALHRLNEEFQNRKDPLILILDAIDQMSDSHLLPKWFMTQLPENVQMVVTVATDKKAFTLLKGMLEKECFRLLEPLDEEEARILMTNWLADEGRRLTSEQFTLVMNAFRKCPLPLFLKLVFEEVKLWHSYSNQASLPETIQGMIDLFIGRLAAESNHGTILVKHVLGLLASSRNGLEEGEILDLLSESEQVMNDFYESSYYEFQHDRLPIVFWARLFNDLEPYMIERNEGGRVLYNFYHRQIEEKVRDDFETVDFHARIAAYFEKQSIYFEEHPNTRKCSELPYQLSQSGQISECINTLSDFLFLQAKFHAGMSHDLLKDFLQLRKRCKLPPDSKDLKKLNDFEHLCRSRHAILRKYPEKTRMFALQSSQQSAHEAASNWYEKHGLPMMMRKNRLSAQDRCLHIFETGDTDIKACAWHPNQDAILTIRGSYIKVWNIHTGEEMEQFNPSIGELDSLAVHKRDQSVVVTSGNRLEMMDVRSYETIYSQEMEHPIVKTVCHPRESLYAFIFQNGLVSLYDRKKEQTYLIQTLHGKVRMAAWHPSEPEIAIWFNNDIVEQWRTGETIPFQRLYSSFRLESLFSSRHRDLCFDAKGEKLYMAQDHSVTIWDAVHKVREDNTSSLRKGIHLLTPEFVVSIMENGEIKRWLPVDGTVEVSFQQQQYQLAKLAMVNGPLLALISHEGKITIWDMEPDRAAGWMKKLETVPLISQEGLWVFQILPTLIPRILHELKFSESSALRKVGTSAEIWDSIILSSAISPKHQWIATGHYGKYIQLQSLTKQETIQYKPDGTAPILFSKWAHDEKYLCYGTNNKAWVMSVPKGTVKKIVRSEYDIITCTFSPTEEKLLVLFANGMVELIDLTKDWEETWNLEIGDVGHGEGVAVWSPNGRRLAVYANQALFLYEVSSGQRLIMKGELNERIIEMGWSANHQYVILINAKYEISIVHIGEKQVAYSGPLLSSKEKEQESEYFEKLLKNSSENLIDLESLMKEGNENQVNLAEVEMLIKTAGTSPLLAMKPKSNIIAISLGNWLKVLQVDDLSKSTTWYLENSAYDLKWNGEKLLIFTGGKGLEEWEFIHKQN</sequence>
<keyword evidence="2" id="KW-0677">Repeat</keyword>
<dbReference type="PANTHER" id="PTHR19871">
    <property type="entry name" value="BETA TRANSDUCIN-RELATED PROTEIN"/>
    <property type="match status" value="1"/>
</dbReference>
<dbReference type="OrthoDB" id="108903at2"/>
<dbReference type="SMART" id="SM00382">
    <property type="entry name" value="AAA"/>
    <property type="match status" value="1"/>
</dbReference>
<dbReference type="EMBL" id="PGVE01000074">
    <property type="protein sequence ID" value="PLS02332.1"/>
    <property type="molecule type" value="Genomic_DNA"/>
</dbReference>
<evidence type="ECO:0000313" key="4">
    <source>
        <dbReference type="EMBL" id="PLS02332.1"/>
    </source>
</evidence>
<dbReference type="Pfam" id="PF25469">
    <property type="entry name" value="WHD_NWD1"/>
    <property type="match status" value="1"/>
</dbReference>
<dbReference type="InterPro" id="IPR036322">
    <property type="entry name" value="WD40_repeat_dom_sf"/>
</dbReference>
<dbReference type="InterPro" id="IPR015943">
    <property type="entry name" value="WD40/YVTN_repeat-like_dom_sf"/>
</dbReference>
<dbReference type="InterPro" id="IPR003593">
    <property type="entry name" value="AAA+_ATPase"/>
</dbReference>
<name>A0A2N5H9Y8_9BACI</name>
<dbReference type="SUPFAM" id="SSF52540">
    <property type="entry name" value="P-loop containing nucleoside triphosphate hydrolases"/>
    <property type="match status" value="1"/>
</dbReference>
<dbReference type="Gene3D" id="3.40.50.300">
    <property type="entry name" value="P-loop containing nucleotide triphosphate hydrolases"/>
    <property type="match status" value="1"/>
</dbReference>
<dbReference type="InterPro" id="IPR027417">
    <property type="entry name" value="P-loop_NTPase"/>
</dbReference>
<dbReference type="Pfam" id="PF13271">
    <property type="entry name" value="DUF4062"/>
    <property type="match status" value="1"/>
</dbReference>
<dbReference type="CDD" id="cd00009">
    <property type="entry name" value="AAA"/>
    <property type="match status" value="1"/>
</dbReference>
<reference evidence="4 5" key="1">
    <citation type="submission" date="2017-11" db="EMBL/GenBank/DDBJ databases">
        <title>Comparitive Functional Genomics of Dry Heat Resistant strains isolated from the Viking Spacecraft.</title>
        <authorList>
            <person name="Seuylemezian A."/>
            <person name="Cooper K."/>
            <person name="Vaishampayan P."/>
        </authorList>
    </citation>
    <scope>NUCLEOTIDE SEQUENCE [LARGE SCALE GENOMIC DNA]</scope>
    <source>
        <strain evidence="4 5">V32-6</strain>
    </source>
</reference>
<dbReference type="InterPro" id="IPR025139">
    <property type="entry name" value="DUF4062"/>
</dbReference>
<evidence type="ECO:0000313" key="5">
    <source>
        <dbReference type="Proteomes" id="UP000234950"/>
    </source>
</evidence>
<dbReference type="PANTHER" id="PTHR19871:SF14">
    <property type="entry name" value="DUF4062 DOMAIN-CONTAINING PROTEIN"/>
    <property type="match status" value="1"/>
</dbReference>
<dbReference type="PROSITE" id="PS00675">
    <property type="entry name" value="SIGMA54_INTERACT_1"/>
    <property type="match status" value="1"/>
</dbReference>
<dbReference type="RefSeq" id="WP_101649907.1">
    <property type="nucleotide sequence ID" value="NZ_PGVE01000074.1"/>
</dbReference>
<keyword evidence="5" id="KW-1185">Reference proteome</keyword>
<dbReference type="Gene3D" id="2.130.10.10">
    <property type="entry name" value="YVTN repeat-like/Quinoprotein amine dehydrogenase"/>
    <property type="match status" value="3"/>
</dbReference>
<organism evidence="4 5">
    <name type="scientific">Neobacillus cucumis</name>
    <dbReference type="NCBI Taxonomy" id="1740721"/>
    <lineage>
        <taxon>Bacteria</taxon>
        <taxon>Bacillati</taxon>
        <taxon>Bacillota</taxon>
        <taxon>Bacilli</taxon>
        <taxon>Bacillales</taxon>
        <taxon>Bacillaceae</taxon>
        <taxon>Neobacillus</taxon>
    </lineage>
</organism>
<comment type="caution">
    <text evidence="4">The sequence shown here is derived from an EMBL/GenBank/DDBJ whole genome shotgun (WGS) entry which is preliminary data.</text>
</comment>
<dbReference type="Pfam" id="PF13191">
    <property type="entry name" value="AAA_16"/>
    <property type="match status" value="1"/>
</dbReference>
<evidence type="ECO:0000259" key="3">
    <source>
        <dbReference type="SMART" id="SM00382"/>
    </source>
</evidence>
<dbReference type="InterPro" id="IPR052752">
    <property type="entry name" value="NACHT-WD_repeat"/>
</dbReference>
<dbReference type="InterPro" id="IPR041664">
    <property type="entry name" value="AAA_16"/>
</dbReference>
<dbReference type="InterPro" id="IPR057588">
    <property type="entry name" value="NWD1/2-like_WH"/>
</dbReference>
<dbReference type="Proteomes" id="UP000234950">
    <property type="component" value="Unassembled WGS sequence"/>
</dbReference>
<dbReference type="InterPro" id="IPR025662">
    <property type="entry name" value="Sigma_54_int_dom_ATP-bd_1"/>
</dbReference>
<keyword evidence="1" id="KW-0853">WD repeat</keyword>
<protein>
    <recommendedName>
        <fullName evidence="3">AAA+ ATPase domain-containing protein</fullName>
    </recommendedName>
</protein>
<evidence type="ECO:0000256" key="1">
    <source>
        <dbReference type="ARBA" id="ARBA00022574"/>
    </source>
</evidence>
<evidence type="ECO:0000256" key="2">
    <source>
        <dbReference type="ARBA" id="ARBA00022737"/>
    </source>
</evidence>
<gene>
    <name evidence="4" type="ORF">CVD27_20340</name>
</gene>